<evidence type="ECO:0000313" key="3">
    <source>
        <dbReference type="Proteomes" id="UP001321786"/>
    </source>
</evidence>
<comment type="similarity">
    <text evidence="1">Belongs to the asp23 family.</text>
</comment>
<sequence>MAENTNIDSLEYGNVNISDDVIGIITSIAASEIKGVSGLYGGFTDNLGEKLGIKNLKKGIKIDIQDEKVNVLLNIVVDYGIKIPDISWKIQENVKNAIESMTGLLVNEVNIHVHGINISKKTVKDTLEEEL</sequence>
<dbReference type="Proteomes" id="UP001321786">
    <property type="component" value="Chromosome"/>
</dbReference>
<dbReference type="EMBL" id="AP028654">
    <property type="protein sequence ID" value="BEP28993.1"/>
    <property type="molecule type" value="Genomic_DNA"/>
</dbReference>
<gene>
    <name evidence="2" type="ORF">HLPR_13240</name>
</gene>
<reference evidence="2 3" key="1">
    <citation type="submission" date="2023-08" db="EMBL/GenBank/DDBJ databases">
        <title>Helicovermis profunda gen. nov., sp. nov., a novel mesophilic, fermentative bacterium within the Bacillota from a deep-sea hydrothermal vent chimney.</title>
        <authorList>
            <person name="Miyazaki U."/>
            <person name="Mizutani D."/>
            <person name="Hashimoto Y."/>
            <person name="Tame A."/>
            <person name="Sawayama S."/>
            <person name="Miyazaki J."/>
            <person name="Takai K."/>
            <person name="Nakagawa S."/>
        </authorList>
    </citation>
    <scope>NUCLEOTIDE SEQUENCE [LARGE SCALE GENOMIC DNA]</scope>
    <source>
        <strain evidence="2 3">S502</strain>
    </source>
</reference>
<dbReference type="KEGG" id="hprf:HLPR_13240"/>
<accession>A0AAU9E6H2</accession>
<dbReference type="InterPro" id="IPR005531">
    <property type="entry name" value="Asp23"/>
</dbReference>
<evidence type="ECO:0000313" key="2">
    <source>
        <dbReference type="EMBL" id="BEP28993.1"/>
    </source>
</evidence>
<dbReference type="PANTHER" id="PTHR34297">
    <property type="entry name" value="HYPOTHETICAL CYTOSOLIC PROTEIN-RELATED"/>
    <property type="match status" value="1"/>
</dbReference>
<dbReference type="RefSeq" id="WP_338537287.1">
    <property type="nucleotide sequence ID" value="NZ_AP028654.1"/>
</dbReference>
<organism evidence="2 3">
    <name type="scientific">Helicovermis profundi</name>
    <dbReference type="NCBI Taxonomy" id="3065157"/>
    <lineage>
        <taxon>Bacteria</taxon>
        <taxon>Bacillati</taxon>
        <taxon>Bacillota</taxon>
        <taxon>Clostridia</taxon>
        <taxon>Helicovermis</taxon>
    </lineage>
</organism>
<evidence type="ECO:0000256" key="1">
    <source>
        <dbReference type="ARBA" id="ARBA00005721"/>
    </source>
</evidence>
<keyword evidence="3" id="KW-1185">Reference proteome</keyword>
<dbReference type="AlphaFoldDB" id="A0AAU9E6H2"/>
<dbReference type="Pfam" id="PF03780">
    <property type="entry name" value="Asp23"/>
    <property type="match status" value="1"/>
</dbReference>
<protein>
    <submittedName>
        <fullName evidence="2">Asp23/Gls24 family envelope stress response protein</fullName>
    </submittedName>
</protein>
<name>A0AAU9E6H2_9FIRM</name>
<proteinExistence type="inferred from homology"/>